<dbReference type="Gene3D" id="3.40.50.2300">
    <property type="match status" value="1"/>
</dbReference>
<dbReference type="Proteomes" id="UP000770889">
    <property type="component" value="Unassembled WGS sequence"/>
</dbReference>
<feature type="modified residue" description="4-aspartylphosphate" evidence="1">
    <location>
        <position position="66"/>
    </location>
</feature>
<dbReference type="GO" id="GO:0000160">
    <property type="term" value="P:phosphorelay signal transduction system"/>
    <property type="evidence" value="ECO:0007669"/>
    <property type="project" value="InterPro"/>
</dbReference>
<dbReference type="InterPro" id="IPR052893">
    <property type="entry name" value="TCS_response_regulator"/>
</dbReference>
<dbReference type="SUPFAM" id="SSF52172">
    <property type="entry name" value="CheY-like"/>
    <property type="match status" value="1"/>
</dbReference>
<dbReference type="PANTHER" id="PTHR44520:SF2">
    <property type="entry name" value="RESPONSE REGULATOR RCP1"/>
    <property type="match status" value="1"/>
</dbReference>
<gene>
    <name evidence="3" type="ORF">KME65_03395</name>
</gene>
<dbReference type="PANTHER" id="PTHR44520">
    <property type="entry name" value="RESPONSE REGULATOR RCP1-RELATED"/>
    <property type="match status" value="1"/>
</dbReference>
<dbReference type="EMBL" id="JAHHGM010000002">
    <property type="protein sequence ID" value="MBT2987987.1"/>
    <property type="molecule type" value="Genomic_DNA"/>
</dbReference>
<sequence>MLGNNETILLIEDDRVDIMTVQRALQKNNVSNPLHVARTGLQALDMLRGTNGVLKINPLPALILLDLNLPKMSGIEFLQELRKDAELSSLHIIVLTSSNEPKDRAAAFEYEVDDYIVKPHSFDEFTRAVAAILALWD</sequence>
<protein>
    <submittedName>
        <fullName evidence="3">Response regulator</fullName>
    </submittedName>
</protein>
<evidence type="ECO:0000256" key="1">
    <source>
        <dbReference type="PROSITE-ProRule" id="PRU00169"/>
    </source>
</evidence>
<dbReference type="PROSITE" id="PS50110">
    <property type="entry name" value="RESPONSE_REGULATORY"/>
    <property type="match status" value="1"/>
</dbReference>
<name>A0A944MAT5_9GAMM</name>
<dbReference type="Pfam" id="PF00072">
    <property type="entry name" value="Response_reg"/>
    <property type="match status" value="1"/>
</dbReference>
<dbReference type="InterPro" id="IPR001789">
    <property type="entry name" value="Sig_transdc_resp-reg_receiver"/>
</dbReference>
<dbReference type="SMART" id="SM00448">
    <property type="entry name" value="REC"/>
    <property type="match status" value="1"/>
</dbReference>
<organism evidence="3 4">
    <name type="scientific">Candidatus Thiodiazotropha taylori</name>
    <dbReference type="NCBI Taxonomy" id="2792791"/>
    <lineage>
        <taxon>Bacteria</taxon>
        <taxon>Pseudomonadati</taxon>
        <taxon>Pseudomonadota</taxon>
        <taxon>Gammaproteobacteria</taxon>
        <taxon>Chromatiales</taxon>
        <taxon>Sedimenticolaceae</taxon>
        <taxon>Candidatus Thiodiazotropha</taxon>
    </lineage>
</organism>
<comment type="caution">
    <text evidence="3">The sequence shown here is derived from an EMBL/GenBank/DDBJ whole genome shotgun (WGS) entry which is preliminary data.</text>
</comment>
<accession>A0A944MAT5</accession>
<keyword evidence="1" id="KW-0597">Phosphoprotein</keyword>
<feature type="domain" description="Response regulatory" evidence="2">
    <location>
        <begin position="7"/>
        <end position="133"/>
    </location>
</feature>
<dbReference type="AlphaFoldDB" id="A0A944MAT5"/>
<dbReference type="InterPro" id="IPR011006">
    <property type="entry name" value="CheY-like_superfamily"/>
</dbReference>
<proteinExistence type="predicted"/>
<evidence type="ECO:0000259" key="2">
    <source>
        <dbReference type="PROSITE" id="PS50110"/>
    </source>
</evidence>
<dbReference type="CDD" id="cd17557">
    <property type="entry name" value="REC_Rcp-like"/>
    <property type="match status" value="1"/>
</dbReference>
<reference evidence="3 4" key="1">
    <citation type="submission" date="2021-05" db="EMBL/GenBank/DDBJ databases">
        <title>Genetic and Functional Diversity in Clade A Lucinid endosymbionts from the Bahamas.</title>
        <authorList>
            <person name="Giani N.M."/>
            <person name="Engel A.S."/>
            <person name="Campbell B.J."/>
        </authorList>
    </citation>
    <scope>NUCLEOTIDE SEQUENCE [LARGE SCALE GENOMIC DNA]</scope>
    <source>
        <strain evidence="3">LUC16012Gg_MoonRockCtena</strain>
    </source>
</reference>
<evidence type="ECO:0000313" key="4">
    <source>
        <dbReference type="Proteomes" id="UP000770889"/>
    </source>
</evidence>
<evidence type="ECO:0000313" key="3">
    <source>
        <dbReference type="EMBL" id="MBT2987987.1"/>
    </source>
</evidence>